<name>A0A9P4IRG0_9PEZI</name>
<dbReference type="AlphaFoldDB" id="A0A9P4IRG0"/>
<feature type="transmembrane region" description="Helical" evidence="1">
    <location>
        <begin position="383"/>
        <end position="405"/>
    </location>
</feature>
<dbReference type="OrthoDB" id="5242705at2759"/>
<dbReference type="InterPro" id="IPR021514">
    <property type="entry name" value="DUF3176"/>
</dbReference>
<proteinExistence type="predicted"/>
<reference evidence="2" key="1">
    <citation type="journal article" date="2020" name="Stud. Mycol.">
        <title>101 Dothideomycetes genomes: a test case for predicting lifestyles and emergence of pathogens.</title>
        <authorList>
            <person name="Haridas S."/>
            <person name="Albert R."/>
            <person name="Binder M."/>
            <person name="Bloem J."/>
            <person name="Labutti K."/>
            <person name="Salamov A."/>
            <person name="Andreopoulos B."/>
            <person name="Baker S."/>
            <person name="Barry K."/>
            <person name="Bills G."/>
            <person name="Bluhm B."/>
            <person name="Cannon C."/>
            <person name="Castanera R."/>
            <person name="Culley D."/>
            <person name="Daum C."/>
            <person name="Ezra D."/>
            <person name="Gonzalez J."/>
            <person name="Henrissat B."/>
            <person name="Kuo A."/>
            <person name="Liang C."/>
            <person name="Lipzen A."/>
            <person name="Lutzoni F."/>
            <person name="Magnuson J."/>
            <person name="Mondo S."/>
            <person name="Nolan M."/>
            <person name="Ohm R."/>
            <person name="Pangilinan J."/>
            <person name="Park H.-J."/>
            <person name="Ramirez L."/>
            <person name="Alfaro M."/>
            <person name="Sun H."/>
            <person name="Tritt A."/>
            <person name="Yoshinaga Y."/>
            <person name="Zwiers L.-H."/>
            <person name="Turgeon B."/>
            <person name="Goodwin S."/>
            <person name="Spatafora J."/>
            <person name="Crous P."/>
            <person name="Grigoriev I."/>
        </authorList>
    </citation>
    <scope>NUCLEOTIDE SEQUENCE</scope>
    <source>
        <strain evidence="2">CBS 260.36</strain>
    </source>
</reference>
<keyword evidence="1" id="KW-0812">Transmembrane</keyword>
<accession>A0A9P4IRG0</accession>
<gene>
    <name evidence="2" type="ORF">K461DRAFT_282159</name>
</gene>
<sequence>MQEMWLYFASETNKELSKSQLKDLELFTEASQGCWGSLIFLCRGRRSRLVTCLGCMITILAMAYGTFTQQLIGFDFLPTLNATALGNIPRAEVYDSPRSVISGGSAGAGLPIDLIRATYNGILANDTQPLAAVCPSGNCTWPLTPSLAICGGCRKSTFTITHCSQFYCSYSLPMSGPVELGTTEMLQTKATGFVATMPNDTGYSSDGWFVNNSVGLLRVELFGIPYRSISELSEASFVNTECGLWACINVYNSSVRSSLQHHDVVASSSNISGVGPGGFGTELAPLSPSYGFSNESRFLVESMALQDLQGFFRTTLQGKIALGPGIQDYEHDLIRGIWKRSADPDGWIHNLATSLTNFIRTNNSLSREEYNGTFYELSISIRWPWIIFPTALVSMSIIFLILVMIRTRLSQVSSWKGSPLTLLLFELDMDEEAKRTAYARIDERGGIMEAVGNARVKFIRDQNGNRKFKTC</sequence>
<dbReference type="Pfam" id="PF11374">
    <property type="entry name" value="DUF3176"/>
    <property type="match status" value="1"/>
</dbReference>
<protein>
    <submittedName>
        <fullName evidence="2">Uncharacterized protein</fullName>
    </submittedName>
</protein>
<evidence type="ECO:0000313" key="2">
    <source>
        <dbReference type="EMBL" id="KAF2148687.1"/>
    </source>
</evidence>
<keyword evidence="1" id="KW-1133">Transmembrane helix</keyword>
<dbReference type="PANTHER" id="PTHR35394:SF5">
    <property type="entry name" value="DUF3176 DOMAIN-CONTAINING PROTEIN"/>
    <property type="match status" value="1"/>
</dbReference>
<dbReference type="Proteomes" id="UP000799439">
    <property type="component" value="Unassembled WGS sequence"/>
</dbReference>
<organism evidence="2 3">
    <name type="scientific">Myriangium duriaei CBS 260.36</name>
    <dbReference type="NCBI Taxonomy" id="1168546"/>
    <lineage>
        <taxon>Eukaryota</taxon>
        <taxon>Fungi</taxon>
        <taxon>Dikarya</taxon>
        <taxon>Ascomycota</taxon>
        <taxon>Pezizomycotina</taxon>
        <taxon>Dothideomycetes</taxon>
        <taxon>Dothideomycetidae</taxon>
        <taxon>Myriangiales</taxon>
        <taxon>Myriangiaceae</taxon>
        <taxon>Myriangium</taxon>
    </lineage>
</organism>
<evidence type="ECO:0000313" key="3">
    <source>
        <dbReference type="Proteomes" id="UP000799439"/>
    </source>
</evidence>
<feature type="transmembrane region" description="Helical" evidence="1">
    <location>
        <begin position="49"/>
        <end position="67"/>
    </location>
</feature>
<dbReference type="PANTHER" id="PTHR35394">
    <property type="entry name" value="DUF3176 DOMAIN-CONTAINING PROTEIN"/>
    <property type="match status" value="1"/>
</dbReference>
<comment type="caution">
    <text evidence="2">The sequence shown here is derived from an EMBL/GenBank/DDBJ whole genome shotgun (WGS) entry which is preliminary data.</text>
</comment>
<keyword evidence="3" id="KW-1185">Reference proteome</keyword>
<keyword evidence="1" id="KW-0472">Membrane</keyword>
<dbReference type="EMBL" id="ML996092">
    <property type="protein sequence ID" value="KAF2148687.1"/>
    <property type="molecule type" value="Genomic_DNA"/>
</dbReference>
<evidence type="ECO:0000256" key="1">
    <source>
        <dbReference type="SAM" id="Phobius"/>
    </source>
</evidence>